<feature type="region of interest" description="Disordered" evidence="1">
    <location>
        <begin position="768"/>
        <end position="804"/>
    </location>
</feature>
<dbReference type="PANTHER" id="PTHR37544:SF3">
    <property type="entry name" value="SPRAY"/>
    <property type="match status" value="1"/>
</dbReference>
<feature type="transmembrane region" description="Helical" evidence="2">
    <location>
        <begin position="1201"/>
        <end position="1220"/>
    </location>
</feature>
<dbReference type="Proteomes" id="UP001303647">
    <property type="component" value="Unassembled WGS sequence"/>
</dbReference>
<evidence type="ECO:0000313" key="4">
    <source>
        <dbReference type="Proteomes" id="UP001303647"/>
    </source>
</evidence>
<feature type="region of interest" description="Disordered" evidence="1">
    <location>
        <begin position="25"/>
        <end position="51"/>
    </location>
</feature>
<feature type="compositionally biased region" description="Low complexity" evidence="1">
    <location>
        <begin position="232"/>
        <end position="244"/>
    </location>
</feature>
<evidence type="ECO:0000256" key="1">
    <source>
        <dbReference type="SAM" id="MobiDB-lite"/>
    </source>
</evidence>
<feature type="transmembrane region" description="Helical" evidence="2">
    <location>
        <begin position="952"/>
        <end position="973"/>
    </location>
</feature>
<keyword evidence="2" id="KW-1133">Transmembrane helix</keyword>
<feature type="transmembrane region" description="Helical" evidence="2">
    <location>
        <begin position="55"/>
        <end position="78"/>
    </location>
</feature>
<dbReference type="InterPro" id="IPR021840">
    <property type="entry name" value="DUF3433"/>
</dbReference>
<feature type="transmembrane region" description="Helical" evidence="2">
    <location>
        <begin position="1125"/>
        <end position="1158"/>
    </location>
</feature>
<feature type="compositionally biased region" description="Low complexity" evidence="1">
    <location>
        <begin position="768"/>
        <end position="797"/>
    </location>
</feature>
<feature type="transmembrane region" description="Helical" evidence="2">
    <location>
        <begin position="1082"/>
        <end position="1105"/>
    </location>
</feature>
<feature type="transmembrane region" description="Helical" evidence="2">
    <location>
        <begin position="819"/>
        <end position="840"/>
    </location>
</feature>
<feature type="region of interest" description="Disordered" evidence="1">
    <location>
        <begin position="1327"/>
        <end position="1359"/>
    </location>
</feature>
<feature type="region of interest" description="Disordered" evidence="1">
    <location>
        <begin position="100"/>
        <end position="285"/>
    </location>
</feature>
<reference evidence="3" key="1">
    <citation type="journal article" date="2023" name="Mol. Phylogenet. Evol.">
        <title>Genome-scale phylogeny and comparative genomics of the fungal order Sordariales.</title>
        <authorList>
            <person name="Hensen N."/>
            <person name="Bonometti L."/>
            <person name="Westerberg I."/>
            <person name="Brannstrom I.O."/>
            <person name="Guillou S."/>
            <person name="Cros-Aarteil S."/>
            <person name="Calhoun S."/>
            <person name="Haridas S."/>
            <person name="Kuo A."/>
            <person name="Mondo S."/>
            <person name="Pangilinan J."/>
            <person name="Riley R."/>
            <person name="LaButti K."/>
            <person name="Andreopoulos B."/>
            <person name="Lipzen A."/>
            <person name="Chen C."/>
            <person name="Yan M."/>
            <person name="Daum C."/>
            <person name="Ng V."/>
            <person name="Clum A."/>
            <person name="Steindorff A."/>
            <person name="Ohm R.A."/>
            <person name="Martin F."/>
            <person name="Silar P."/>
            <person name="Natvig D.O."/>
            <person name="Lalanne C."/>
            <person name="Gautier V."/>
            <person name="Ament-Velasquez S.L."/>
            <person name="Kruys A."/>
            <person name="Hutchinson M.I."/>
            <person name="Powell A.J."/>
            <person name="Barry K."/>
            <person name="Miller A.N."/>
            <person name="Grigoriev I.V."/>
            <person name="Debuchy R."/>
            <person name="Gladieux P."/>
            <person name="Hiltunen Thoren M."/>
            <person name="Johannesson H."/>
        </authorList>
    </citation>
    <scope>NUCLEOTIDE SEQUENCE</scope>
    <source>
        <strain evidence="3">CBS 359.72</strain>
    </source>
</reference>
<feature type="compositionally biased region" description="Low complexity" evidence="1">
    <location>
        <begin position="214"/>
        <end position="225"/>
    </location>
</feature>
<feature type="compositionally biased region" description="Low complexity" evidence="1">
    <location>
        <begin position="107"/>
        <end position="191"/>
    </location>
</feature>
<comment type="caution">
    <text evidence="3">The sequence shown here is derived from an EMBL/GenBank/DDBJ whole genome shotgun (WGS) entry which is preliminary data.</text>
</comment>
<protein>
    <submittedName>
        <fullName evidence="3">Zonadhesin</fullName>
    </submittedName>
</protein>
<dbReference type="PANTHER" id="PTHR37544">
    <property type="entry name" value="SPRAY-RELATED"/>
    <property type="match status" value="1"/>
</dbReference>
<feature type="compositionally biased region" description="Polar residues" evidence="1">
    <location>
        <begin position="245"/>
        <end position="257"/>
    </location>
</feature>
<feature type="transmembrane region" description="Helical" evidence="2">
    <location>
        <begin position="1232"/>
        <end position="1258"/>
    </location>
</feature>
<keyword evidence="2" id="KW-0472">Membrane</keyword>
<sequence>MQQPLVIPREDRYAFEYTLHPLEEHHEGSVESASPGQRWPGERPRSRPNYKPKALRWPFIGTVIALVLVSMVLVVVVAEKLMPDSDSSARILGIHPNATQPDRFARADSSSTSASTDELSTAHTPTPSSTLSSTLSTTRSTTLSTTLPTTLSTTTSTTPSTTPSTTSSKTPSTTLSTTQPATTASQSTGSSRNPSSVSDAGIVAQSDAQTESGTRTTKTTKKTTTPSSAQVSTAPLSTLPSTTSGVTATSIPSSRSRGTIELDNEDVANESSSITPSLSSTSILKPSTSHSAVTSTSSLLSGAQVVPVSTSVSKFTSNITVPVSTVTYTSVFTSVETITTTSKSTSPMTFVSTVTDTSQTTYYSSFTANGTQANSPTSTGTLTQTSVFTVTSSMTSAVLGTSTRTTVGTVTGTSTITGVVIPSVGEVTITYYRTIDQPDQMPVTQPGDPVKVTGVEVIDGTTVNIVQSQGPVVVVVAASNQVKTEVVAGKVSTGVTWVEDSVVTNVVVITPTPEVPAQVVTTVGGTLVTVVDNPNPVTVVRVVDGVQRTIVETPPPQTIVAVEGGVATTVMAGQALTETLVNNVGGTPVTRVIVTTPTGPPFQPVSYTVVRDAGGSLVTEIMVTTPTDASEPLTLTAVDIVGGTPVTQLVVTTPNGVVVRPVSYTITTQVGGTPTVITMTPAPTTTVETIDGTPITRTITPPVTSFTTTMGGTLITTVIVTTPTGTEPITLSFASTVSGSLSTFTTTFPPTTRLTTLSGILRTLTSTPSPSTFISTRPRTTRTFTSTSMPTSPNTATERPPRPTVVTSTRIYRWTEADIFVGTFLPPLLGVALAILVRVIDHNAKLYQPFQTLASASTSSPPSTGGGGTGEETLLLPHTGLPGLVAPFVALAHHGRNALVPALSTAAVGCASLAAPLAAEAVGLKLHGECWANTASPGCGPALGVSPTPARALAALLAAVAILLVAVGVLLGMRATGLWANPWSIAGMASLVRNKEVRMTQSGEAAMKRAVKHKRYGLGYFTGERGREEYGIVLLDEEAGSLRRHAQGRGASGSESDLDEDPAAVAKWDTQSRPLPFVTLRYPWRIAFALFQLGVLIFIAYYHAYYRGEIRDNGKLWLFLNSNTVGVRFVSAIIGVIIALCWQSFFLSVSAMAPFYLLSRRTQPASSSILLTPPTNPFSALYQAARPSCCRRPRSQQQQPLILIAVSLAAALSEFLPVVLSNVPFHLAQTDAAATACAVLACCLLGLMLTVLAASFWVRYPPMPVDPRCVAGLAWYVSRSERLLSELEGVSMLNGKKREAAVTEMGGRYYYGVLLVDDGEGQWRLGVDRDGGAVGNEEGTEYRGAGETGQPRSTEPPRV</sequence>
<name>A0AAN7HN31_9PEZI</name>
<dbReference type="Pfam" id="PF11915">
    <property type="entry name" value="DUF3433"/>
    <property type="match status" value="2"/>
</dbReference>
<reference evidence="3" key="2">
    <citation type="submission" date="2023-05" db="EMBL/GenBank/DDBJ databases">
        <authorList>
            <consortium name="Lawrence Berkeley National Laboratory"/>
            <person name="Steindorff A."/>
            <person name="Hensen N."/>
            <person name="Bonometti L."/>
            <person name="Westerberg I."/>
            <person name="Brannstrom I.O."/>
            <person name="Guillou S."/>
            <person name="Cros-Aarteil S."/>
            <person name="Calhoun S."/>
            <person name="Haridas S."/>
            <person name="Kuo A."/>
            <person name="Mondo S."/>
            <person name="Pangilinan J."/>
            <person name="Riley R."/>
            <person name="Labutti K."/>
            <person name="Andreopoulos B."/>
            <person name="Lipzen A."/>
            <person name="Chen C."/>
            <person name="Yanf M."/>
            <person name="Daum C."/>
            <person name="Ng V."/>
            <person name="Clum A."/>
            <person name="Ohm R."/>
            <person name="Martin F."/>
            <person name="Silar P."/>
            <person name="Natvig D."/>
            <person name="Lalanne C."/>
            <person name="Gautier V."/>
            <person name="Ament-Velasquez S.L."/>
            <person name="Kruys A."/>
            <person name="Hutchinson M.I."/>
            <person name="Powell A.J."/>
            <person name="Barry K."/>
            <person name="Miller A.N."/>
            <person name="Grigoriev I.V."/>
            <person name="Debuchy R."/>
            <person name="Gladieux P."/>
            <person name="Thoren M.H."/>
            <person name="Johannesson H."/>
        </authorList>
    </citation>
    <scope>NUCLEOTIDE SEQUENCE</scope>
    <source>
        <strain evidence="3">CBS 359.72</strain>
    </source>
</reference>
<evidence type="ECO:0000256" key="2">
    <source>
        <dbReference type="SAM" id="Phobius"/>
    </source>
</evidence>
<accession>A0AAN7HN31</accession>
<proteinExistence type="predicted"/>
<evidence type="ECO:0000313" key="3">
    <source>
        <dbReference type="EMBL" id="KAK4245659.1"/>
    </source>
</evidence>
<gene>
    <name evidence="3" type="ORF">C7999DRAFT_33946</name>
</gene>
<keyword evidence="4" id="KW-1185">Reference proteome</keyword>
<organism evidence="3 4">
    <name type="scientific">Corynascus novoguineensis</name>
    <dbReference type="NCBI Taxonomy" id="1126955"/>
    <lineage>
        <taxon>Eukaryota</taxon>
        <taxon>Fungi</taxon>
        <taxon>Dikarya</taxon>
        <taxon>Ascomycota</taxon>
        <taxon>Pezizomycotina</taxon>
        <taxon>Sordariomycetes</taxon>
        <taxon>Sordariomycetidae</taxon>
        <taxon>Sordariales</taxon>
        <taxon>Chaetomiaceae</taxon>
        <taxon>Corynascus</taxon>
    </lineage>
</organism>
<keyword evidence="2" id="KW-0812">Transmembrane</keyword>
<dbReference type="EMBL" id="MU857694">
    <property type="protein sequence ID" value="KAK4245659.1"/>
    <property type="molecule type" value="Genomic_DNA"/>
</dbReference>
<feature type="compositionally biased region" description="Low complexity" evidence="1">
    <location>
        <begin position="271"/>
        <end position="285"/>
    </location>
</feature>